<evidence type="ECO:0000256" key="1">
    <source>
        <dbReference type="ARBA" id="ARBA00000971"/>
    </source>
</evidence>
<dbReference type="PANTHER" id="PTHR11071">
    <property type="entry name" value="PEPTIDYL-PROLYL CIS-TRANS ISOMERASE"/>
    <property type="match status" value="1"/>
</dbReference>
<dbReference type="Gene3D" id="2.40.100.10">
    <property type="entry name" value="Cyclophilin-like"/>
    <property type="match status" value="1"/>
</dbReference>
<evidence type="ECO:0000256" key="3">
    <source>
        <dbReference type="ARBA" id="ARBA00023235"/>
    </source>
</evidence>
<dbReference type="OrthoDB" id="408413at2759"/>
<sequence>MDIEIAGEAVGRLLFENGSMFYEVHCPPSPQLFSDICPKTSKNFEALCTGERGGSESGLPLCYKGSLFHRVVPNGWVQGGEAVSLYHVDINPVRKGDGGESIYGPTFEDESFAVSHTKRGTLGMANKGPHSNGSQFYITLQPTPWMDRTYVAFGHVVEGVDVLRRLEEAVTCNERPKYECKVTDCGVFKF</sequence>
<reference evidence="6 7" key="1">
    <citation type="submission" date="2020-03" db="EMBL/GenBank/DDBJ databases">
        <title>Dissostichus mawsoni Genome sequencing and assembly.</title>
        <authorList>
            <person name="Park H."/>
        </authorList>
    </citation>
    <scope>NUCLEOTIDE SEQUENCE [LARGE SCALE GENOMIC DNA]</scope>
    <source>
        <strain evidence="6">DM0001</strain>
        <tissue evidence="6">Muscle</tissue>
    </source>
</reference>
<proteinExistence type="inferred from homology"/>
<evidence type="ECO:0000259" key="5">
    <source>
        <dbReference type="PROSITE" id="PS50072"/>
    </source>
</evidence>
<comment type="caution">
    <text evidence="6">The sequence shown here is derived from an EMBL/GenBank/DDBJ whole genome shotgun (WGS) entry which is preliminary data.</text>
</comment>
<dbReference type="InterPro" id="IPR029000">
    <property type="entry name" value="Cyclophilin-like_dom_sf"/>
</dbReference>
<keyword evidence="7" id="KW-1185">Reference proteome</keyword>
<evidence type="ECO:0000256" key="4">
    <source>
        <dbReference type="RuleBase" id="RU363019"/>
    </source>
</evidence>
<comment type="similarity">
    <text evidence="4">Belongs to the cyclophilin-type PPIase family.</text>
</comment>
<dbReference type="PIRSF" id="PIRSF001467">
    <property type="entry name" value="Peptidylpro_ismrse"/>
    <property type="match status" value="1"/>
</dbReference>
<dbReference type="PRINTS" id="PR00153">
    <property type="entry name" value="CSAPPISMRASE"/>
</dbReference>
<evidence type="ECO:0000313" key="7">
    <source>
        <dbReference type="Proteomes" id="UP000518266"/>
    </source>
</evidence>
<dbReference type="EMBL" id="JAAKFY010000011">
    <property type="protein sequence ID" value="KAF3849925.1"/>
    <property type="molecule type" value="Genomic_DNA"/>
</dbReference>
<gene>
    <name evidence="6" type="ORF">F7725_019644</name>
</gene>
<dbReference type="InterPro" id="IPR024936">
    <property type="entry name" value="Cyclophilin-type_PPIase"/>
</dbReference>
<dbReference type="GO" id="GO:0003755">
    <property type="term" value="F:peptidyl-prolyl cis-trans isomerase activity"/>
    <property type="evidence" value="ECO:0007669"/>
    <property type="project" value="UniProtKB-UniRule"/>
</dbReference>
<comment type="catalytic activity">
    <reaction evidence="1 4">
        <text>[protein]-peptidylproline (omega=180) = [protein]-peptidylproline (omega=0)</text>
        <dbReference type="Rhea" id="RHEA:16237"/>
        <dbReference type="Rhea" id="RHEA-COMP:10747"/>
        <dbReference type="Rhea" id="RHEA-COMP:10748"/>
        <dbReference type="ChEBI" id="CHEBI:83833"/>
        <dbReference type="ChEBI" id="CHEBI:83834"/>
        <dbReference type="EC" id="5.2.1.8"/>
    </reaction>
</comment>
<dbReference type="InterPro" id="IPR002130">
    <property type="entry name" value="Cyclophilin-type_PPIase_dom"/>
</dbReference>
<dbReference type="PROSITE" id="PS50072">
    <property type="entry name" value="CSA_PPIASE_2"/>
    <property type="match status" value="1"/>
</dbReference>
<dbReference type="EC" id="5.2.1.8" evidence="4"/>
<accession>A0A7J5YKE3</accession>
<evidence type="ECO:0000256" key="2">
    <source>
        <dbReference type="ARBA" id="ARBA00023110"/>
    </source>
</evidence>
<feature type="domain" description="PPIase cyclophilin-type" evidence="5">
    <location>
        <begin position="1"/>
        <end position="187"/>
    </location>
</feature>
<name>A0A7J5YKE3_DISMA</name>
<dbReference type="SUPFAM" id="SSF50891">
    <property type="entry name" value="Cyclophilin-like"/>
    <property type="match status" value="1"/>
</dbReference>
<keyword evidence="2 4" id="KW-0697">Rotamase</keyword>
<keyword evidence="3 4" id="KW-0413">Isomerase</keyword>
<dbReference type="Pfam" id="PF00160">
    <property type="entry name" value="Pro_isomerase"/>
    <property type="match status" value="1"/>
</dbReference>
<dbReference type="PANTHER" id="PTHR11071:SF561">
    <property type="entry name" value="PEPTIDYL-PROLYL CIS-TRANS ISOMERASE D-RELATED"/>
    <property type="match status" value="1"/>
</dbReference>
<dbReference type="Proteomes" id="UP000518266">
    <property type="component" value="Unassembled WGS sequence"/>
</dbReference>
<dbReference type="GO" id="GO:0005737">
    <property type="term" value="C:cytoplasm"/>
    <property type="evidence" value="ECO:0007669"/>
    <property type="project" value="TreeGrafter"/>
</dbReference>
<dbReference type="AlphaFoldDB" id="A0A7J5YKE3"/>
<evidence type="ECO:0000313" key="6">
    <source>
        <dbReference type="EMBL" id="KAF3849925.1"/>
    </source>
</evidence>
<organism evidence="6 7">
    <name type="scientific">Dissostichus mawsoni</name>
    <name type="common">Antarctic cod</name>
    <dbReference type="NCBI Taxonomy" id="36200"/>
    <lineage>
        <taxon>Eukaryota</taxon>
        <taxon>Metazoa</taxon>
        <taxon>Chordata</taxon>
        <taxon>Craniata</taxon>
        <taxon>Vertebrata</taxon>
        <taxon>Euteleostomi</taxon>
        <taxon>Actinopterygii</taxon>
        <taxon>Neopterygii</taxon>
        <taxon>Teleostei</taxon>
        <taxon>Neoteleostei</taxon>
        <taxon>Acanthomorphata</taxon>
        <taxon>Eupercaria</taxon>
        <taxon>Perciformes</taxon>
        <taxon>Notothenioidei</taxon>
        <taxon>Nototheniidae</taxon>
        <taxon>Dissostichus</taxon>
    </lineage>
</organism>
<comment type="function">
    <text evidence="4">PPIases accelerate the folding of proteins. It catalyzes the cis-trans isomerization of proline imidic peptide bonds in oligopeptides.</text>
</comment>
<protein>
    <recommendedName>
        <fullName evidence="4">Peptidyl-prolyl cis-trans isomerase</fullName>
        <shortName evidence="4">PPIase</shortName>
        <ecNumber evidence="4">5.2.1.8</ecNumber>
    </recommendedName>
</protein>